<name>A0A6J4SW03_9ACTN</name>
<evidence type="ECO:0008006" key="3">
    <source>
        <dbReference type="Google" id="ProtNLM"/>
    </source>
</evidence>
<proteinExistence type="predicted"/>
<feature type="transmembrane region" description="Helical" evidence="1">
    <location>
        <begin position="51"/>
        <end position="71"/>
    </location>
</feature>
<dbReference type="AlphaFoldDB" id="A0A6J4SW03"/>
<organism evidence="2">
    <name type="scientific">uncultured Solirubrobacteraceae bacterium</name>
    <dbReference type="NCBI Taxonomy" id="1162706"/>
    <lineage>
        <taxon>Bacteria</taxon>
        <taxon>Bacillati</taxon>
        <taxon>Actinomycetota</taxon>
        <taxon>Thermoleophilia</taxon>
        <taxon>Solirubrobacterales</taxon>
        <taxon>Solirubrobacteraceae</taxon>
        <taxon>environmental samples</taxon>
    </lineage>
</organism>
<keyword evidence="1" id="KW-1133">Transmembrane helix</keyword>
<feature type="transmembrane region" description="Helical" evidence="1">
    <location>
        <begin position="167"/>
        <end position="185"/>
    </location>
</feature>
<keyword evidence="1" id="KW-0812">Transmembrane</keyword>
<protein>
    <recommendedName>
        <fullName evidence="3">ABC transporter permease</fullName>
    </recommendedName>
</protein>
<accession>A0A6J4SW03</accession>
<gene>
    <name evidence="2" type="ORF">AVDCRST_MAG30-2259</name>
</gene>
<feature type="transmembrane region" description="Helical" evidence="1">
    <location>
        <begin position="142"/>
        <end position="160"/>
    </location>
</feature>
<feature type="transmembrane region" description="Helical" evidence="1">
    <location>
        <begin position="219"/>
        <end position="239"/>
    </location>
</feature>
<dbReference type="EMBL" id="CADCVS010000296">
    <property type="protein sequence ID" value="CAA9507040.1"/>
    <property type="molecule type" value="Genomic_DNA"/>
</dbReference>
<evidence type="ECO:0000256" key="1">
    <source>
        <dbReference type="SAM" id="Phobius"/>
    </source>
</evidence>
<keyword evidence="1" id="KW-0472">Membrane</keyword>
<reference evidence="2" key="1">
    <citation type="submission" date="2020-02" db="EMBL/GenBank/DDBJ databases">
        <authorList>
            <person name="Meier V. D."/>
        </authorList>
    </citation>
    <scope>NUCLEOTIDE SEQUENCE</scope>
    <source>
        <strain evidence="2">AVDCRST_MAG30</strain>
    </source>
</reference>
<feature type="transmembrane region" description="Helical" evidence="1">
    <location>
        <begin position="92"/>
        <end position="122"/>
    </location>
</feature>
<evidence type="ECO:0000313" key="2">
    <source>
        <dbReference type="EMBL" id="CAA9507040.1"/>
    </source>
</evidence>
<feature type="transmembrane region" description="Helical" evidence="1">
    <location>
        <begin position="18"/>
        <end position="39"/>
    </location>
</feature>
<sequence length="245" mass="25513">MSALLRAELLKLRTTRTFLALAATAIALSLLIVVLIATLTEPTAEDVVEDVLYSDVSSLFILMLAVVGITGEWRHRTITSSLLAAPDRWRFLAAKVLAFAVAGLALSVAITLLTSIVGLAILSARDLPTPSFSEVAEALWRNALLAALLGAFGVGVGSLVRNQAVAVVGLILLILVIEPIVAGLWPEGGRFGPLFGAPSGLAPGEDLGFGDFDPLPEGVAVLVMLAWTAVTAGLGGLLLSRRNVD</sequence>